<dbReference type="AlphaFoldDB" id="A0A3A8KHP5"/>
<dbReference type="EMBL" id="RAWE01000002">
    <property type="protein sequence ID" value="RKH07728.1"/>
    <property type="molecule type" value="Genomic_DNA"/>
</dbReference>
<keyword evidence="3" id="KW-1185">Reference proteome</keyword>
<dbReference type="OrthoDB" id="9941234at2"/>
<feature type="compositionally biased region" description="Low complexity" evidence="1">
    <location>
        <begin position="1"/>
        <end position="17"/>
    </location>
</feature>
<evidence type="ECO:0000313" key="2">
    <source>
        <dbReference type="EMBL" id="RKH07728.1"/>
    </source>
</evidence>
<protein>
    <submittedName>
        <fullName evidence="2">Uncharacterized protein</fullName>
    </submittedName>
</protein>
<dbReference type="Proteomes" id="UP000268313">
    <property type="component" value="Unassembled WGS sequence"/>
</dbReference>
<proteinExistence type="predicted"/>
<accession>A0A3A8KHP5</accession>
<comment type="caution">
    <text evidence="2">The sequence shown here is derived from an EMBL/GenBank/DDBJ whole genome shotgun (WGS) entry which is preliminary data.</text>
</comment>
<sequence>MAVSSVRSSPSSFRSPVQDSAASRPTSAPGAVGSPASAQKPGGKGSDLMSALKTDGFDVGGIGGKAAELGKVLEGVASVLGSIAQLVQGITQGVQGVTEGVKGVAGAVGGAATGALSLAQSPLQDLTAGMSQAPSLE</sequence>
<name>A0A3A8KHP5_9BACT</name>
<organism evidence="2 3">
    <name type="scientific">Corallococcus carmarthensis</name>
    <dbReference type="NCBI Taxonomy" id="2316728"/>
    <lineage>
        <taxon>Bacteria</taxon>
        <taxon>Pseudomonadati</taxon>
        <taxon>Myxococcota</taxon>
        <taxon>Myxococcia</taxon>
        <taxon>Myxococcales</taxon>
        <taxon>Cystobacterineae</taxon>
        <taxon>Myxococcaceae</taxon>
        <taxon>Corallococcus</taxon>
    </lineage>
</organism>
<dbReference type="RefSeq" id="WP_120600643.1">
    <property type="nucleotide sequence ID" value="NZ_RAWE01000002.1"/>
</dbReference>
<gene>
    <name evidence="2" type="ORF">D7X32_01285</name>
</gene>
<feature type="compositionally biased region" description="Low complexity" evidence="1">
    <location>
        <begin position="27"/>
        <end position="38"/>
    </location>
</feature>
<reference evidence="3" key="1">
    <citation type="submission" date="2018-09" db="EMBL/GenBank/DDBJ databases">
        <authorList>
            <person name="Livingstone P.G."/>
            <person name="Whitworth D.E."/>
        </authorList>
    </citation>
    <scope>NUCLEOTIDE SEQUENCE [LARGE SCALE GENOMIC DNA]</scope>
    <source>
        <strain evidence="3">CA043D</strain>
    </source>
</reference>
<evidence type="ECO:0000313" key="3">
    <source>
        <dbReference type="Proteomes" id="UP000268313"/>
    </source>
</evidence>
<evidence type="ECO:0000256" key="1">
    <source>
        <dbReference type="SAM" id="MobiDB-lite"/>
    </source>
</evidence>
<feature type="region of interest" description="Disordered" evidence="1">
    <location>
        <begin position="1"/>
        <end position="49"/>
    </location>
</feature>